<keyword evidence="2" id="KW-0175">Coiled coil</keyword>
<dbReference type="Gene3D" id="1.25.40.20">
    <property type="entry name" value="Ankyrin repeat-containing domain"/>
    <property type="match status" value="1"/>
</dbReference>
<dbReference type="PROSITE" id="PS50088">
    <property type="entry name" value="ANK_REPEAT"/>
    <property type="match status" value="1"/>
</dbReference>
<dbReference type="EMBL" id="JAVHNS010000001">
    <property type="protein sequence ID" value="KAK6362779.1"/>
    <property type="molecule type" value="Genomic_DNA"/>
</dbReference>
<feature type="region of interest" description="Disordered" evidence="3">
    <location>
        <begin position="1"/>
        <end position="61"/>
    </location>
</feature>
<feature type="coiled-coil region" evidence="2">
    <location>
        <begin position="67"/>
        <end position="94"/>
    </location>
</feature>
<dbReference type="Proteomes" id="UP001373714">
    <property type="component" value="Unassembled WGS sequence"/>
</dbReference>
<evidence type="ECO:0000313" key="5">
    <source>
        <dbReference type="Proteomes" id="UP001373714"/>
    </source>
</evidence>
<accession>A0AAV9VKX7</accession>
<feature type="compositionally biased region" description="Basic and acidic residues" evidence="3">
    <location>
        <begin position="116"/>
        <end position="138"/>
    </location>
</feature>
<evidence type="ECO:0000313" key="4">
    <source>
        <dbReference type="EMBL" id="KAK6362779.1"/>
    </source>
</evidence>
<feature type="compositionally biased region" description="Basic residues" evidence="3">
    <location>
        <begin position="1048"/>
        <end position="1062"/>
    </location>
</feature>
<comment type="caution">
    <text evidence="4">The sequence shown here is derived from an EMBL/GenBank/DDBJ whole genome shotgun (WGS) entry which is preliminary data.</text>
</comment>
<protein>
    <submittedName>
        <fullName evidence="4">Uncharacterized protein</fullName>
    </submittedName>
</protein>
<sequence length="1084" mass="123821">MGKLDEKRSSSILGVFSGLRGKPKEGKRAEKAEETPSIARRRNKDYGSLGSEPTRYRYGEPAPSYEYAQAEAYAEAAEQEKRDLNNRIENVDGADFQNHFRQLQVSGQETIPASDKMSRVDVREVAAQDPSKRSENSSKDGPTISLQARYETEQQRKQESEAEGQKLYRSENFDKSEFTEGTETALMDPSLNIPNRRVGQECAPEIPTVPVHPGEKKPITVEDGSLSLLDKRIREWDFKIHKALPPCKDPFSEVEAAQLGFVQYLFNKATAEIGKGDVEAANPCIERLQSIHGAKNVIGALEDEIYGRVIEDGVSKLAQGDKDSALQILDSIKDPRFLKYQRILQLEIMEYVRRVAGRNIFSSNYKEAFQAISDLREHERIWDVGPNYFPSQRLIQLAAYHIRGAADRYIRAGEFVKAVSLLDFLQETPDYKWSICIDLSRKFLQMADDSVGREELELVWSWLSRVDKTLELASSSPKSIPANTDLVQMVFNCPYDSWALRIAIINCRWDLASKPKLDRDIVESRNYILCRARQIYEKRVYLGLDEQNLWNAYQNLLNLEVFWHPQKIDQKSNGQTNGQTNGQEVKVPPTSDQRILKLFLSSRQRSFKIDRCHAGKGTRVYEEENMTEINLPTDSSLGFVYCLTNAEIFYFEKRNLENALVWCQKAIEIADENVPHWASKSDALYLLARIFTRKNMPLDADYHYSLIPSFEKYDQWRIYGEPGRLLREIVGSAKLDHGKLNLEFEDVMLIVNRITRDLATTAAAQEESDKARLQARYLEDIIRALYADDISWSTNKNLRFELLPLEGSGARQKVPAASQRLVFYGPFLHLLSLAGPWEYLRIALHNPWVDVEERDNDNNTPIHQAAIAFDKEKISLLLDRGANPGAVNTGGNSPLHLMLSFPKFKVRSADIDVKGALNLFVRAPVECQRPDGSKFLAFLLLSPNNSGETPIELMRKALIQDLREPKAATEIGYLVPFKEAWDLISKLAHCPQTYLDDSMFDRPAMRERELKTALKRARVKEVRRLTAEQPAEYRLIEPKTLAQSQSRSRSRSRSRSPHRRTPSKPPPRPREPVRASKPKRFGIF</sequence>
<organism evidence="4 5">
    <name type="scientific">Orbilia blumenaviensis</name>
    <dbReference type="NCBI Taxonomy" id="1796055"/>
    <lineage>
        <taxon>Eukaryota</taxon>
        <taxon>Fungi</taxon>
        <taxon>Dikarya</taxon>
        <taxon>Ascomycota</taxon>
        <taxon>Pezizomycotina</taxon>
        <taxon>Orbiliomycetes</taxon>
        <taxon>Orbiliales</taxon>
        <taxon>Orbiliaceae</taxon>
        <taxon>Orbilia</taxon>
    </lineage>
</organism>
<feature type="repeat" description="ANK" evidence="1">
    <location>
        <begin position="857"/>
        <end position="889"/>
    </location>
</feature>
<feature type="region of interest" description="Disordered" evidence="3">
    <location>
        <begin position="108"/>
        <end position="191"/>
    </location>
</feature>
<evidence type="ECO:0000256" key="2">
    <source>
        <dbReference type="SAM" id="Coils"/>
    </source>
</evidence>
<dbReference type="PROSITE" id="PS50297">
    <property type="entry name" value="ANK_REP_REGION"/>
    <property type="match status" value="1"/>
</dbReference>
<dbReference type="AlphaFoldDB" id="A0AAV9VKX7"/>
<evidence type="ECO:0000256" key="3">
    <source>
        <dbReference type="SAM" id="MobiDB-lite"/>
    </source>
</evidence>
<keyword evidence="1" id="KW-0040">ANK repeat</keyword>
<keyword evidence="5" id="KW-1185">Reference proteome</keyword>
<name>A0AAV9VKX7_9PEZI</name>
<dbReference type="SUPFAM" id="SSF48403">
    <property type="entry name" value="Ankyrin repeat"/>
    <property type="match status" value="1"/>
</dbReference>
<proteinExistence type="predicted"/>
<dbReference type="InterPro" id="IPR036770">
    <property type="entry name" value="Ankyrin_rpt-contain_sf"/>
</dbReference>
<feature type="compositionally biased region" description="Basic and acidic residues" evidence="3">
    <location>
        <begin position="150"/>
        <end position="178"/>
    </location>
</feature>
<feature type="region of interest" description="Disordered" evidence="3">
    <location>
        <begin position="1033"/>
        <end position="1084"/>
    </location>
</feature>
<reference evidence="4 5" key="1">
    <citation type="submission" date="2019-10" db="EMBL/GenBank/DDBJ databases">
        <authorList>
            <person name="Palmer J.M."/>
        </authorList>
    </citation>
    <scope>NUCLEOTIDE SEQUENCE [LARGE SCALE GENOMIC DNA]</scope>
    <source>
        <strain evidence="4 5">TWF730</strain>
    </source>
</reference>
<dbReference type="InterPro" id="IPR002110">
    <property type="entry name" value="Ankyrin_rpt"/>
</dbReference>
<feature type="compositionally biased region" description="Basic and acidic residues" evidence="3">
    <location>
        <begin position="22"/>
        <end position="34"/>
    </location>
</feature>
<evidence type="ECO:0000256" key="1">
    <source>
        <dbReference type="PROSITE-ProRule" id="PRU00023"/>
    </source>
</evidence>
<gene>
    <name evidence="4" type="ORF">TWF730_000234</name>
</gene>